<keyword evidence="1 2" id="KW-0808">Transferase</keyword>
<keyword evidence="6" id="KW-1185">Reference proteome</keyword>
<comment type="caution">
    <text evidence="5">The sequence shown here is derived from an EMBL/GenBank/DDBJ whole genome shotgun (WGS) entry which is preliminary data.</text>
</comment>
<gene>
    <name evidence="5" type="ORF">EKO23_01535</name>
</gene>
<protein>
    <submittedName>
        <fullName evidence="5">CDP-alcohol phosphatidyltransferase family protein</fullName>
    </submittedName>
</protein>
<dbReference type="PROSITE" id="PS00379">
    <property type="entry name" value="CDP_ALCOHOL_P_TRANSF"/>
    <property type="match status" value="1"/>
</dbReference>
<feature type="transmembrane region" description="Helical" evidence="4">
    <location>
        <begin position="196"/>
        <end position="219"/>
    </location>
</feature>
<proteinExistence type="inferred from homology"/>
<dbReference type="GO" id="GO:0016020">
    <property type="term" value="C:membrane"/>
    <property type="evidence" value="ECO:0007669"/>
    <property type="project" value="InterPro"/>
</dbReference>
<feature type="region of interest" description="Disordered" evidence="3">
    <location>
        <begin position="229"/>
        <end position="248"/>
    </location>
</feature>
<dbReference type="AlphaFoldDB" id="A0A4Q4ZKM1"/>
<evidence type="ECO:0000256" key="3">
    <source>
        <dbReference type="SAM" id="MobiDB-lite"/>
    </source>
</evidence>
<keyword evidence="4" id="KW-0812">Transmembrane</keyword>
<accession>A0A4Q4ZKM1</accession>
<sequence>MRRGLAEGAAVLAALLGALAASVGLGPVGWAVGLGCGLVALAAVAGGGAAVLGPADRVTVTRTAIGCAMAALVADAWARPAEVGALVALSTVALVLDAVDGRVARRTGTASGFGARFDGEADAFVMLVLSVYVATTVAGWVLAIGLARYLFGMAGWVVPWFRRTLPRRDWRKVVTAVQGIVLTVAAAAFLPPWLTYAALVAAAALLAESFGRDALWLWFRRHEERATERVTERATERPPSMVLRPQRS</sequence>
<keyword evidence="4" id="KW-0472">Membrane</keyword>
<reference evidence="5 6" key="1">
    <citation type="submission" date="2019-01" db="EMBL/GenBank/DDBJ databases">
        <title>Nocardioides guangzhouensis sp. nov., an actinobacterium isolated from soil.</title>
        <authorList>
            <person name="Fu Y."/>
            <person name="Cai Y."/>
            <person name="Lin Z."/>
            <person name="Chen P."/>
        </authorList>
    </citation>
    <scope>NUCLEOTIDE SEQUENCE [LARGE SCALE GENOMIC DNA]</scope>
    <source>
        <strain evidence="5 6">130</strain>
    </source>
</reference>
<dbReference type="Proteomes" id="UP000295198">
    <property type="component" value="Unassembled WGS sequence"/>
</dbReference>
<comment type="similarity">
    <text evidence="2">Belongs to the CDP-alcohol phosphatidyltransferase class-I family.</text>
</comment>
<evidence type="ECO:0000256" key="2">
    <source>
        <dbReference type="RuleBase" id="RU003750"/>
    </source>
</evidence>
<evidence type="ECO:0000313" key="6">
    <source>
        <dbReference type="Proteomes" id="UP000295198"/>
    </source>
</evidence>
<dbReference type="InterPro" id="IPR000462">
    <property type="entry name" value="CDP-OH_P_trans"/>
</dbReference>
<organism evidence="5 6">
    <name type="scientific">Nocardioides guangzhouensis</name>
    <dbReference type="NCBI Taxonomy" id="2497878"/>
    <lineage>
        <taxon>Bacteria</taxon>
        <taxon>Bacillati</taxon>
        <taxon>Actinomycetota</taxon>
        <taxon>Actinomycetes</taxon>
        <taxon>Propionibacteriales</taxon>
        <taxon>Nocardioidaceae</taxon>
        <taxon>Nocardioides</taxon>
    </lineage>
</organism>
<dbReference type="RefSeq" id="WP_134713376.1">
    <property type="nucleotide sequence ID" value="NZ_SDKM01000002.1"/>
</dbReference>
<evidence type="ECO:0000256" key="4">
    <source>
        <dbReference type="SAM" id="Phobius"/>
    </source>
</evidence>
<dbReference type="Pfam" id="PF01066">
    <property type="entry name" value="CDP-OH_P_transf"/>
    <property type="match status" value="1"/>
</dbReference>
<feature type="transmembrane region" description="Helical" evidence="4">
    <location>
        <begin position="30"/>
        <end position="52"/>
    </location>
</feature>
<keyword evidence="4" id="KW-1133">Transmembrane helix</keyword>
<evidence type="ECO:0000256" key="1">
    <source>
        <dbReference type="ARBA" id="ARBA00022679"/>
    </source>
</evidence>
<name>A0A4Q4ZKM1_9ACTN</name>
<dbReference type="InterPro" id="IPR048254">
    <property type="entry name" value="CDP_ALCOHOL_P_TRANSF_CS"/>
</dbReference>
<dbReference type="GO" id="GO:0016780">
    <property type="term" value="F:phosphotransferase activity, for other substituted phosphate groups"/>
    <property type="evidence" value="ECO:0007669"/>
    <property type="project" value="InterPro"/>
</dbReference>
<dbReference type="OrthoDB" id="9782011at2"/>
<evidence type="ECO:0000313" key="5">
    <source>
        <dbReference type="EMBL" id="RYP88598.1"/>
    </source>
</evidence>
<dbReference type="EMBL" id="SDKM01000002">
    <property type="protein sequence ID" value="RYP88598.1"/>
    <property type="molecule type" value="Genomic_DNA"/>
</dbReference>
<dbReference type="InterPro" id="IPR043130">
    <property type="entry name" value="CDP-OH_PTrfase_TM_dom"/>
</dbReference>
<dbReference type="Gene3D" id="1.20.120.1760">
    <property type="match status" value="1"/>
</dbReference>
<dbReference type="GO" id="GO:0008654">
    <property type="term" value="P:phospholipid biosynthetic process"/>
    <property type="evidence" value="ECO:0007669"/>
    <property type="project" value="InterPro"/>
</dbReference>